<accession>A0A8C5MN49</accession>
<keyword evidence="9" id="KW-1185">Reference proteome</keyword>
<dbReference type="InterPro" id="IPR038441">
    <property type="entry name" value="THAP_Znf_sf"/>
</dbReference>
<feature type="domain" description="THAP-type" evidence="7">
    <location>
        <begin position="1"/>
        <end position="82"/>
    </location>
</feature>
<dbReference type="InterPro" id="IPR052224">
    <property type="entry name" value="THAP_domain_protein"/>
</dbReference>
<dbReference type="Ensembl" id="ENSLLET00000017774.1">
    <property type="protein sequence ID" value="ENSLLEP00000017123.1"/>
    <property type="gene ID" value="ENSLLEG00000010889.1"/>
</dbReference>
<dbReference type="OrthoDB" id="5982876at2759"/>
<feature type="compositionally biased region" description="Low complexity" evidence="6">
    <location>
        <begin position="114"/>
        <end position="124"/>
    </location>
</feature>
<dbReference type="Pfam" id="PF05485">
    <property type="entry name" value="THAP"/>
    <property type="match status" value="1"/>
</dbReference>
<evidence type="ECO:0000256" key="1">
    <source>
        <dbReference type="ARBA" id="ARBA00022723"/>
    </source>
</evidence>
<dbReference type="PANTHER" id="PTHR46927:SF2">
    <property type="entry name" value="THAP DOMAIN-CONTAINING PROTEIN 8"/>
    <property type="match status" value="1"/>
</dbReference>
<evidence type="ECO:0000256" key="2">
    <source>
        <dbReference type="ARBA" id="ARBA00022771"/>
    </source>
</evidence>
<evidence type="ECO:0000256" key="6">
    <source>
        <dbReference type="SAM" id="MobiDB-lite"/>
    </source>
</evidence>
<sequence length="212" mass="23998">MTVCAAYGCKNRLSRGCGKHFFRFPLKDPDKLLRWMAAVRREKWTPSIYSRLCSDHFTEQDYMLRPGASSPYLRTDAVPSIFPGFPPLKKSVKKRKNEKVLCLELLSPAAEPRAAAAKPHAATPEQKPAEQMVASADHTYSVASNDKENHAPSSSANSAAIKMRKTIRRLQKQVLRQRNKIRTMKLLLLEMRRHLAKTSQPVYYLVTTADGD</sequence>
<reference evidence="8" key="1">
    <citation type="submission" date="2025-08" db="UniProtKB">
        <authorList>
            <consortium name="Ensembl"/>
        </authorList>
    </citation>
    <scope>IDENTIFICATION</scope>
</reference>
<dbReference type="Gene3D" id="6.20.210.20">
    <property type="entry name" value="THAP domain"/>
    <property type="match status" value="1"/>
</dbReference>
<protein>
    <recommendedName>
        <fullName evidence="7">THAP-type domain-containing protein</fullName>
    </recommendedName>
</protein>
<evidence type="ECO:0000256" key="3">
    <source>
        <dbReference type="ARBA" id="ARBA00022833"/>
    </source>
</evidence>
<keyword evidence="1" id="KW-0479">Metal-binding</keyword>
<evidence type="ECO:0000259" key="7">
    <source>
        <dbReference type="PROSITE" id="PS50950"/>
    </source>
</evidence>
<dbReference type="InterPro" id="IPR006612">
    <property type="entry name" value="THAP_Znf"/>
</dbReference>
<name>A0A8C5MN49_9ANUR</name>
<evidence type="ECO:0000313" key="9">
    <source>
        <dbReference type="Proteomes" id="UP000694569"/>
    </source>
</evidence>
<feature type="region of interest" description="Disordered" evidence="6">
    <location>
        <begin position="114"/>
        <end position="133"/>
    </location>
</feature>
<dbReference type="GO" id="GO:0008270">
    <property type="term" value="F:zinc ion binding"/>
    <property type="evidence" value="ECO:0007669"/>
    <property type="project" value="UniProtKB-KW"/>
</dbReference>
<dbReference type="GO" id="GO:0003677">
    <property type="term" value="F:DNA binding"/>
    <property type="evidence" value="ECO:0007669"/>
    <property type="project" value="UniProtKB-UniRule"/>
</dbReference>
<dbReference type="SMART" id="SM00980">
    <property type="entry name" value="THAP"/>
    <property type="match status" value="1"/>
</dbReference>
<dbReference type="PANTHER" id="PTHR46927">
    <property type="entry name" value="AGAP005574-PA"/>
    <property type="match status" value="1"/>
</dbReference>
<evidence type="ECO:0000313" key="8">
    <source>
        <dbReference type="Ensembl" id="ENSLLEP00000017123.1"/>
    </source>
</evidence>
<dbReference type="Proteomes" id="UP000694569">
    <property type="component" value="Unplaced"/>
</dbReference>
<evidence type="ECO:0000256" key="4">
    <source>
        <dbReference type="ARBA" id="ARBA00023125"/>
    </source>
</evidence>
<reference evidence="8" key="2">
    <citation type="submission" date="2025-09" db="UniProtKB">
        <authorList>
            <consortium name="Ensembl"/>
        </authorList>
    </citation>
    <scope>IDENTIFICATION</scope>
</reference>
<keyword evidence="2 5" id="KW-0863">Zinc-finger</keyword>
<proteinExistence type="predicted"/>
<dbReference type="AlphaFoldDB" id="A0A8C5MN49"/>
<dbReference type="PROSITE" id="PS50950">
    <property type="entry name" value="ZF_THAP"/>
    <property type="match status" value="1"/>
</dbReference>
<keyword evidence="4 5" id="KW-0238">DNA-binding</keyword>
<dbReference type="SMART" id="SM00692">
    <property type="entry name" value="DM3"/>
    <property type="match status" value="1"/>
</dbReference>
<dbReference type="GeneTree" id="ENSGT00940000159383"/>
<keyword evidence="3" id="KW-0862">Zinc</keyword>
<organism evidence="8 9">
    <name type="scientific">Leptobrachium leishanense</name>
    <name type="common">Leishan spiny toad</name>
    <dbReference type="NCBI Taxonomy" id="445787"/>
    <lineage>
        <taxon>Eukaryota</taxon>
        <taxon>Metazoa</taxon>
        <taxon>Chordata</taxon>
        <taxon>Craniata</taxon>
        <taxon>Vertebrata</taxon>
        <taxon>Euteleostomi</taxon>
        <taxon>Amphibia</taxon>
        <taxon>Batrachia</taxon>
        <taxon>Anura</taxon>
        <taxon>Pelobatoidea</taxon>
        <taxon>Megophryidae</taxon>
        <taxon>Leptobrachium</taxon>
    </lineage>
</organism>
<evidence type="ECO:0000256" key="5">
    <source>
        <dbReference type="PROSITE-ProRule" id="PRU00309"/>
    </source>
</evidence>
<dbReference type="SUPFAM" id="SSF57716">
    <property type="entry name" value="Glucocorticoid receptor-like (DNA-binding domain)"/>
    <property type="match status" value="1"/>
</dbReference>